<keyword evidence="1" id="KW-1133">Transmembrane helix</keyword>
<sequence>MNNQVALFLGALILIGLGVDYMYYDWSGSIFLARKLADLIEWLAFWR</sequence>
<dbReference type="PATRIC" id="fig|540747.5.peg.4684"/>
<proteinExistence type="predicted"/>
<organism evidence="2 4">
    <name type="scientific">Roseovarius indicus</name>
    <dbReference type="NCBI Taxonomy" id="540747"/>
    <lineage>
        <taxon>Bacteria</taxon>
        <taxon>Pseudomonadati</taxon>
        <taxon>Pseudomonadota</taxon>
        <taxon>Alphaproteobacteria</taxon>
        <taxon>Rhodobacterales</taxon>
        <taxon>Roseobacteraceae</taxon>
        <taxon>Roseovarius</taxon>
    </lineage>
</organism>
<keyword evidence="1" id="KW-0472">Membrane</keyword>
<accession>A0A0T5PBF7</accession>
<reference evidence="2 4" key="1">
    <citation type="submission" date="2015-04" db="EMBL/GenBank/DDBJ databases">
        <title>The draft genome sequence of Roseovarius indicus B108T.</title>
        <authorList>
            <person name="Li G."/>
            <person name="Lai Q."/>
            <person name="Shao Z."/>
            <person name="Yan P."/>
        </authorList>
    </citation>
    <scope>NUCLEOTIDE SEQUENCE [LARGE SCALE GENOMIC DNA]</scope>
    <source>
        <strain evidence="2 4">B108</strain>
    </source>
</reference>
<evidence type="ECO:0000313" key="4">
    <source>
        <dbReference type="Proteomes" id="UP000051401"/>
    </source>
</evidence>
<keyword evidence="1" id="KW-0812">Transmembrane</keyword>
<feature type="transmembrane region" description="Helical" evidence="1">
    <location>
        <begin position="6"/>
        <end position="24"/>
    </location>
</feature>
<dbReference type="AlphaFoldDB" id="A0A0T5PBF7"/>
<evidence type="ECO:0000313" key="5">
    <source>
        <dbReference type="Proteomes" id="UP000325785"/>
    </source>
</evidence>
<dbReference type="EMBL" id="LAXI01000004">
    <property type="protein sequence ID" value="KRS18344.1"/>
    <property type="molecule type" value="Genomic_DNA"/>
</dbReference>
<evidence type="ECO:0000313" key="2">
    <source>
        <dbReference type="EMBL" id="KRS18344.1"/>
    </source>
</evidence>
<dbReference type="RefSeq" id="WP_057815585.1">
    <property type="nucleotide sequence ID" value="NZ_CAXRJZ010000093.1"/>
</dbReference>
<protein>
    <submittedName>
        <fullName evidence="2">Glyceraldehyde-3-phosphate dehydrogenase</fullName>
    </submittedName>
</protein>
<reference evidence="3 5" key="2">
    <citation type="submission" date="2018-08" db="EMBL/GenBank/DDBJ databases">
        <title>Genetic Globetrotter - A new plasmid hitch-hiking vast phylogenetic and geographic distances.</title>
        <authorList>
            <person name="Vollmers J."/>
            <person name="Petersen J."/>
        </authorList>
    </citation>
    <scope>NUCLEOTIDE SEQUENCE [LARGE SCALE GENOMIC DNA]</scope>
    <source>
        <strain evidence="3 5">DSM 26383</strain>
    </source>
</reference>
<keyword evidence="4" id="KW-1185">Reference proteome</keyword>
<dbReference type="Proteomes" id="UP000051401">
    <property type="component" value="Unassembled WGS sequence"/>
</dbReference>
<evidence type="ECO:0000256" key="1">
    <source>
        <dbReference type="SAM" id="Phobius"/>
    </source>
</evidence>
<dbReference type="KEGG" id="rid:RIdsm_02612"/>
<evidence type="ECO:0000313" key="3">
    <source>
        <dbReference type="EMBL" id="QEW26807.1"/>
    </source>
</evidence>
<name>A0A0T5PBF7_9RHOB</name>
<gene>
    <name evidence="3" type="ORF">RIdsm_02612</name>
    <name evidence="2" type="ORF">XM52_09425</name>
</gene>
<dbReference type="EMBL" id="CP031598">
    <property type="protein sequence ID" value="QEW26807.1"/>
    <property type="molecule type" value="Genomic_DNA"/>
</dbReference>
<dbReference type="Proteomes" id="UP000325785">
    <property type="component" value="Chromosome"/>
</dbReference>